<gene>
    <name evidence="1" type="ORF">G2W53_037328</name>
</gene>
<keyword evidence="2" id="KW-1185">Reference proteome</keyword>
<protein>
    <submittedName>
        <fullName evidence="1">Uncharacterized protein</fullName>
    </submittedName>
</protein>
<name>A0A834SXA5_9FABA</name>
<proteinExistence type="predicted"/>
<evidence type="ECO:0000313" key="1">
    <source>
        <dbReference type="EMBL" id="KAF7810585.1"/>
    </source>
</evidence>
<sequence>MITTEISQHRKAEMIKHPQAFEAIGDDRKHVGPSTSSKLLPLGALQVKPSLTNQPKDLLILVTLQPRQDGTELIIGQSVVYADFRSRNGVDSGHCWDAKRTQTLTPKIGG</sequence>
<reference evidence="1" key="1">
    <citation type="submission" date="2020-09" db="EMBL/GenBank/DDBJ databases">
        <title>Genome-Enabled Discovery of Anthraquinone Biosynthesis in Senna tora.</title>
        <authorList>
            <person name="Kang S.-H."/>
            <person name="Pandey R.P."/>
            <person name="Lee C.-M."/>
            <person name="Sim J.-S."/>
            <person name="Jeong J.-T."/>
            <person name="Choi B.-S."/>
            <person name="Jung M."/>
            <person name="Ginzburg D."/>
            <person name="Zhao K."/>
            <person name="Won S.Y."/>
            <person name="Oh T.-J."/>
            <person name="Yu Y."/>
            <person name="Kim N.-H."/>
            <person name="Lee O.R."/>
            <person name="Lee T.-H."/>
            <person name="Bashyal P."/>
            <person name="Kim T.-S."/>
            <person name="Lee W.-H."/>
            <person name="Kawkins C."/>
            <person name="Kim C.-K."/>
            <person name="Kim J.S."/>
            <person name="Ahn B.O."/>
            <person name="Rhee S.Y."/>
            <person name="Sohng J.K."/>
        </authorList>
    </citation>
    <scope>NUCLEOTIDE SEQUENCE</scope>
    <source>
        <tissue evidence="1">Leaf</tissue>
    </source>
</reference>
<organism evidence="1 2">
    <name type="scientific">Senna tora</name>
    <dbReference type="NCBI Taxonomy" id="362788"/>
    <lineage>
        <taxon>Eukaryota</taxon>
        <taxon>Viridiplantae</taxon>
        <taxon>Streptophyta</taxon>
        <taxon>Embryophyta</taxon>
        <taxon>Tracheophyta</taxon>
        <taxon>Spermatophyta</taxon>
        <taxon>Magnoliopsida</taxon>
        <taxon>eudicotyledons</taxon>
        <taxon>Gunneridae</taxon>
        <taxon>Pentapetalae</taxon>
        <taxon>rosids</taxon>
        <taxon>fabids</taxon>
        <taxon>Fabales</taxon>
        <taxon>Fabaceae</taxon>
        <taxon>Caesalpinioideae</taxon>
        <taxon>Cassia clade</taxon>
        <taxon>Senna</taxon>
    </lineage>
</organism>
<evidence type="ECO:0000313" key="2">
    <source>
        <dbReference type="Proteomes" id="UP000634136"/>
    </source>
</evidence>
<accession>A0A834SXA5</accession>
<comment type="caution">
    <text evidence="1">The sequence shown here is derived from an EMBL/GenBank/DDBJ whole genome shotgun (WGS) entry which is preliminary data.</text>
</comment>
<dbReference type="Proteomes" id="UP000634136">
    <property type="component" value="Unassembled WGS sequence"/>
</dbReference>
<dbReference type="EMBL" id="JAAIUW010000011">
    <property type="protein sequence ID" value="KAF7810585.1"/>
    <property type="molecule type" value="Genomic_DNA"/>
</dbReference>
<dbReference type="AlphaFoldDB" id="A0A834SXA5"/>